<name>A0A1M4WAU4_9FIRM</name>
<dbReference type="AlphaFoldDB" id="A0A1M4WAU4"/>
<evidence type="ECO:0000313" key="2">
    <source>
        <dbReference type="Proteomes" id="UP000184251"/>
    </source>
</evidence>
<dbReference type="OrthoDB" id="9797655at2"/>
<keyword evidence="2" id="KW-1185">Reference proteome</keyword>
<accession>A0A1M4WAU4</accession>
<dbReference type="STRING" id="1120975.SAMN02746064_01178"/>
<evidence type="ECO:0000313" key="1">
    <source>
        <dbReference type="EMBL" id="SHE78388.1"/>
    </source>
</evidence>
<gene>
    <name evidence="1" type="ORF">SAMN02746064_01178</name>
</gene>
<sequence length="78" mass="8748">MPIEVKIELVGWLKRYSPEENPVIIELLFPETVDKVFIKAGIPTEEIGIMKAGENRLSPNHLISENIYIVAYPTILGG</sequence>
<organism evidence="1 2">
    <name type="scientific">Alkalibacter saccharofermentans DSM 14828</name>
    <dbReference type="NCBI Taxonomy" id="1120975"/>
    <lineage>
        <taxon>Bacteria</taxon>
        <taxon>Bacillati</taxon>
        <taxon>Bacillota</taxon>
        <taxon>Clostridia</taxon>
        <taxon>Eubacteriales</taxon>
        <taxon>Eubacteriaceae</taxon>
        <taxon>Alkalibacter</taxon>
    </lineage>
</organism>
<proteinExistence type="predicted"/>
<dbReference type="EMBL" id="FQTU01000007">
    <property type="protein sequence ID" value="SHE78388.1"/>
    <property type="molecule type" value="Genomic_DNA"/>
</dbReference>
<dbReference type="RefSeq" id="WP_073270161.1">
    <property type="nucleotide sequence ID" value="NZ_FQTU01000007.1"/>
</dbReference>
<dbReference type="Proteomes" id="UP000184251">
    <property type="component" value="Unassembled WGS sequence"/>
</dbReference>
<evidence type="ECO:0008006" key="3">
    <source>
        <dbReference type="Google" id="ProtNLM"/>
    </source>
</evidence>
<protein>
    <recommendedName>
        <fullName evidence="3">ThiS family protein</fullName>
    </recommendedName>
</protein>
<reference evidence="1 2" key="1">
    <citation type="submission" date="2016-11" db="EMBL/GenBank/DDBJ databases">
        <authorList>
            <person name="Jaros S."/>
            <person name="Januszkiewicz K."/>
            <person name="Wedrychowicz H."/>
        </authorList>
    </citation>
    <scope>NUCLEOTIDE SEQUENCE [LARGE SCALE GENOMIC DNA]</scope>
    <source>
        <strain evidence="1 2">DSM 14828</strain>
    </source>
</reference>